<protein>
    <submittedName>
        <fullName evidence="3">Uncharacterized protein</fullName>
    </submittedName>
</protein>
<keyword evidence="2" id="KW-1185">Reference proteome</keyword>
<dbReference type="AlphaFoldDB" id="A0A915PQB5"/>
<evidence type="ECO:0000313" key="3">
    <source>
        <dbReference type="WBParaSite" id="sdigi.contig231.g6428.t1"/>
    </source>
</evidence>
<dbReference type="WBParaSite" id="sdigi.contig231.g6428.t1">
    <property type="protein sequence ID" value="sdigi.contig231.g6428.t1"/>
    <property type="gene ID" value="sdigi.contig231.g6428"/>
</dbReference>
<organism evidence="2 3">
    <name type="scientific">Setaria digitata</name>
    <dbReference type="NCBI Taxonomy" id="48799"/>
    <lineage>
        <taxon>Eukaryota</taxon>
        <taxon>Metazoa</taxon>
        <taxon>Ecdysozoa</taxon>
        <taxon>Nematoda</taxon>
        <taxon>Chromadorea</taxon>
        <taxon>Rhabditida</taxon>
        <taxon>Spirurina</taxon>
        <taxon>Spiruromorpha</taxon>
        <taxon>Filarioidea</taxon>
        <taxon>Setariidae</taxon>
        <taxon>Setaria</taxon>
    </lineage>
</organism>
<accession>A0A915PQB5</accession>
<feature type="region of interest" description="Disordered" evidence="1">
    <location>
        <begin position="194"/>
        <end position="219"/>
    </location>
</feature>
<evidence type="ECO:0000256" key="1">
    <source>
        <dbReference type="SAM" id="MobiDB-lite"/>
    </source>
</evidence>
<name>A0A915PQB5_9BILA</name>
<evidence type="ECO:0000313" key="2">
    <source>
        <dbReference type="Proteomes" id="UP000887581"/>
    </source>
</evidence>
<proteinExistence type="predicted"/>
<sequence>MISQIVKISGVIGFGTRTKREAAVQKLLKVNMMVERRRSENRRRDKCASCCTPVAVGVKKPEECVPGIVHEGQKKPLSKKSRKAENISAENISPSKWESTSDLPVQKSLTHLEEMQMDILRVEFLDLISVLLKFKDSDNQIPRLLGALEKRRNEARDQKQQQQATKRILETLSIRTARGGREKERRVAVGKGLLSNAKRRMEEEEREATSATAATKPNEAPSCLSFACCSVSRTTAFHSLQRFTYTASQSLTALHVLSRRL</sequence>
<dbReference type="Proteomes" id="UP000887581">
    <property type="component" value="Unplaced"/>
</dbReference>
<reference evidence="3" key="1">
    <citation type="submission" date="2022-11" db="UniProtKB">
        <authorList>
            <consortium name="WormBaseParasite"/>
        </authorList>
    </citation>
    <scope>IDENTIFICATION</scope>
</reference>